<feature type="domain" description="Right handed beta helix" evidence="1">
    <location>
        <begin position="368"/>
        <end position="517"/>
    </location>
</feature>
<dbReference type="InterPro" id="IPR039448">
    <property type="entry name" value="Beta_helix"/>
</dbReference>
<dbReference type="PANTHER" id="PTHR36453:SF1">
    <property type="entry name" value="RIGHT HANDED BETA HELIX DOMAIN-CONTAINING PROTEIN"/>
    <property type="match status" value="1"/>
</dbReference>
<dbReference type="STRING" id="60547.GCA_000751215_00700"/>
<dbReference type="InterPro" id="IPR011050">
    <property type="entry name" value="Pectin_lyase_fold/virulence"/>
</dbReference>
<dbReference type="AlphaFoldDB" id="A0A069PYW7"/>
<comment type="caution">
    <text evidence="2">The sequence shown here is derived from an EMBL/GenBank/DDBJ whole genome shotgun (WGS) entry which is preliminary data.</text>
</comment>
<dbReference type="SMART" id="SM00710">
    <property type="entry name" value="PbH1"/>
    <property type="match status" value="7"/>
</dbReference>
<accession>A0A069PYW7</accession>
<keyword evidence="3" id="KW-1185">Reference proteome</keyword>
<protein>
    <recommendedName>
        <fullName evidence="1">Right handed beta helix domain-containing protein</fullName>
    </recommendedName>
</protein>
<dbReference type="Gene3D" id="2.160.20.10">
    <property type="entry name" value="Single-stranded right-handed beta-helix, Pectin lyase-like"/>
    <property type="match status" value="1"/>
</dbReference>
<dbReference type="Pfam" id="PF13229">
    <property type="entry name" value="Beta_helix"/>
    <property type="match status" value="1"/>
</dbReference>
<evidence type="ECO:0000313" key="2">
    <source>
        <dbReference type="EMBL" id="KDR42616.1"/>
    </source>
</evidence>
<gene>
    <name evidence="2" type="ORF">BG61_08130</name>
</gene>
<dbReference type="InterPro" id="IPR012334">
    <property type="entry name" value="Pectin_lyas_fold"/>
</dbReference>
<evidence type="ECO:0000259" key="1">
    <source>
        <dbReference type="Pfam" id="PF13229"/>
    </source>
</evidence>
<sequence length="644" mass="68821">MLSACAVVPCAAKVVTVSDAAGLRGAIAMLATGNSHAGETIDRLDIVLNAGVYRIDTPLAMTLDKSWRGKSITISGPASGQAVISGAHVVTGFAPVRDETVLAQLPAAARENVRVADLARNGVTDLGTFARHGFGIPATPAPLELFYRHRPMALARWPASGFATIESLPEGAGGRSFTIAGAPVAAWKNERDLHAFGYWARDWADAMMPVESVDPSSGTITLETPPPQFGMKTGQRVYIENALSELAHPGQYYVDRRTSRLYFWPPAPLEEGDVEVSVAAALLEADNVVNLTLRDLTFDISRGDALKLQGGGNVSVENVTVRNVAGHGIWSSAINSRFRALTVENTGEGGIAIFAGDRDKLVAGGVVIADSTIHDYARRSRAYRPAISVSGVGDRIEHNVIYDGPHAAIIFSGNDHVIAHNEIYRVATETSDTGAIYTGRDWTARGTVIEDNFLHDIGSAAKPQATMGVYLDDQASGVTIRRNVFSRVNQAVFIGGGRDNLVEDNLFANCSPAVYIDSRGLTWQKGLVNSPNSALRIQLAARRVSQPPYSTRYPALAGLLSDEPGAPKGVLLRRNVVIGGKPLSIDDQARRYVQVENTFGESDVVFAKSMPEAARASLRDFRLSSDSPAVARGFKAPALILDAK</sequence>
<dbReference type="PANTHER" id="PTHR36453">
    <property type="entry name" value="SECRETED PROTEIN-RELATED"/>
    <property type="match status" value="1"/>
</dbReference>
<name>A0A069PYW7_9BURK</name>
<evidence type="ECO:0000313" key="3">
    <source>
        <dbReference type="Proteomes" id="UP000027466"/>
    </source>
</evidence>
<dbReference type="Proteomes" id="UP000027466">
    <property type="component" value="Unassembled WGS sequence"/>
</dbReference>
<organism evidence="2 3">
    <name type="scientific">Caballeronia glathei</name>
    <dbReference type="NCBI Taxonomy" id="60547"/>
    <lineage>
        <taxon>Bacteria</taxon>
        <taxon>Pseudomonadati</taxon>
        <taxon>Pseudomonadota</taxon>
        <taxon>Betaproteobacteria</taxon>
        <taxon>Burkholderiales</taxon>
        <taxon>Burkholderiaceae</taxon>
        <taxon>Caballeronia</taxon>
    </lineage>
</organism>
<dbReference type="EMBL" id="JFHC01000015">
    <property type="protein sequence ID" value="KDR42616.1"/>
    <property type="molecule type" value="Genomic_DNA"/>
</dbReference>
<dbReference type="InterPro" id="IPR006626">
    <property type="entry name" value="PbH1"/>
</dbReference>
<reference evidence="2 3" key="1">
    <citation type="submission" date="2014-03" db="EMBL/GenBank/DDBJ databases">
        <title>Draft Genome Sequences of Four Burkholderia Strains.</title>
        <authorList>
            <person name="Liu X.Y."/>
            <person name="Li C.X."/>
            <person name="Xu J.H."/>
        </authorList>
    </citation>
    <scope>NUCLEOTIDE SEQUENCE [LARGE SCALE GENOMIC DNA]</scope>
    <source>
        <strain evidence="2 3">DSM 50014</strain>
    </source>
</reference>
<proteinExistence type="predicted"/>
<dbReference type="SUPFAM" id="SSF51126">
    <property type="entry name" value="Pectin lyase-like"/>
    <property type="match status" value="1"/>
</dbReference>